<evidence type="ECO:0000256" key="1">
    <source>
        <dbReference type="SAM" id="Phobius"/>
    </source>
</evidence>
<proteinExistence type="predicted"/>
<comment type="caution">
    <text evidence="2">The sequence shown here is derived from an EMBL/GenBank/DDBJ whole genome shotgun (WGS) entry which is preliminary data.</text>
</comment>
<protein>
    <recommendedName>
        <fullName evidence="4">ATP synthase F0 subunit 8</fullName>
    </recommendedName>
</protein>
<dbReference type="Proteomes" id="UP001430953">
    <property type="component" value="Unassembled WGS sequence"/>
</dbReference>
<name>A0AAW2GIT9_9HYME</name>
<keyword evidence="1" id="KW-0472">Membrane</keyword>
<dbReference type="AlphaFoldDB" id="A0AAW2GIT9"/>
<evidence type="ECO:0000313" key="2">
    <source>
        <dbReference type="EMBL" id="KAL0126337.1"/>
    </source>
</evidence>
<keyword evidence="3" id="KW-1185">Reference proteome</keyword>
<gene>
    <name evidence="2" type="ORF">PUN28_005020</name>
</gene>
<dbReference type="EMBL" id="JADYXP020000004">
    <property type="protein sequence ID" value="KAL0126337.1"/>
    <property type="molecule type" value="Genomic_DNA"/>
</dbReference>
<keyword evidence="1" id="KW-0812">Transmembrane</keyword>
<reference evidence="2 3" key="1">
    <citation type="submission" date="2023-03" db="EMBL/GenBank/DDBJ databases">
        <title>High recombination rates correlate with genetic variation in Cardiocondyla obscurior ants.</title>
        <authorList>
            <person name="Errbii M."/>
        </authorList>
    </citation>
    <scope>NUCLEOTIDE SEQUENCE [LARGE SCALE GENOMIC DNA]</scope>
    <source>
        <strain evidence="2">Alpha-2009</strain>
        <tissue evidence="2">Whole body</tissue>
    </source>
</reference>
<keyword evidence="1" id="KW-1133">Transmembrane helix</keyword>
<organism evidence="2 3">
    <name type="scientific">Cardiocondyla obscurior</name>
    <dbReference type="NCBI Taxonomy" id="286306"/>
    <lineage>
        <taxon>Eukaryota</taxon>
        <taxon>Metazoa</taxon>
        <taxon>Ecdysozoa</taxon>
        <taxon>Arthropoda</taxon>
        <taxon>Hexapoda</taxon>
        <taxon>Insecta</taxon>
        <taxon>Pterygota</taxon>
        <taxon>Neoptera</taxon>
        <taxon>Endopterygota</taxon>
        <taxon>Hymenoptera</taxon>
        <taxon>Apocrita</taxon>
        <taxon>Aculeata</taxon>
        <taxon>Formicoidea</taxon>
        <taxon>Formicidae</taxon>
        <taxon>Myrmicinae</taxon>
        <taxon>Cardiocondyla</taxon>
    </lineage>
</organism>
<evidence type="ECO:0008006" key="4">
    <source>
        <dbReference type="Google" id="ProtNLM"/>
    </source>
</evidence>
<sequence>MQQLFTLWFPPFFRHLLLNINYCAILALLGFICRQLKLFFLLRIKSSDTVVVKQKDRFLRPRLVSEYNTVYEDRKKEREREKKKGERLIFLQFNLPFDYVVSTISASEKSNVNESNPEVAGARRMSHSNNHRFTLMPRRRYERRFVIFNGFEWRWVKGERAERWRQTRCPRALRKPREKTRLVGKSGNDENAVCWKRKLEKARLFVRLIKLALP</sequence>
<evidence type="ECO:0000313" key="3">
    <source>
        <dbReference type="Proteomes" id="UP001430953"/>
    </source>
</evidence>
<feature type="transmembrane region" description="Helical" evidence="1">
    <location>
        <begin position="12"/>
        <end position="33"/>
    </location>
</feature>
<accession>A0AAW2GIT9</accession>